<evidence type="ECO:0000256" key="6">
    <source>
        <dbReference type="ARBA" id="ARBA00022737"/>
    </source>
</evidence>
<accession>A0A437NDD7</accession>
<protein>
    <recommendedName>
        <fullName evidence="3">protein O-GlcNAc transferase</fullName>
        <ecNumber evidence="3">2.4.1.255</ecNumber>
    </recommendedName>
</protein>
<keyword evidence="12" id="KW-1185">Reference proteome</keyword>
<feature type="domain" description="O-GlcNAc transferase C-terminal" evidence="10">
    <location>
        <begin position="356"/>
        <end position="514"/>
    </location>
</feature>
<dbReference type="SMART" id="SM00028">
    <property type="entry name" value="TPR"/>
    <property type="match status" value="5"/>
</dbReference>
<dbReference type="UniPathway" id="UPA00378"/>
<reference evidence="11 12" key="1">
    <citation type="submission" date="2019-01" db="EMBL/GenBank/DDBJ databases">
        <authorList>
            <person name="Chen W.-M."/>
        </authorList>
    </citation>
    <scope>NUCLEOTIDE SEQUENCE [LARGE SCALE GENOMIC DNA]</scope>
    <source>
        <strain evidence="11 12">FSY-9</strain>
    </source>
</reference>
<evidence type="ECO:0000313" key="12">
    <source>
        <dbReference type="Proteomes" id="UP000282837"/>
    </source>
</evidence>
<evidence type="ECO:0000259" key="10">
    <source>
        <dbReference type="Pfam" id="PF13844"/>
    </source>
</evidence>
<dbReference type="Pfam" id="PF00515">
    <property type="entry name" value="TPR_1"/>
    <property type="match status" value="1"/>
</dbReference>
<dbReference type="GO" id="GO:0097363">
    <property type="term" value="F:protein O-acetylglucosaminyltransferase activity"/>
    <property type="evidence" value="ECO:0007669"/>
    <property type="project" value="UniProtKB-EC"/>
</dbReference>
<dbReference type="PROSITE" id="PS50005">
    <property type="entry name" value="TPR"/>
    <property type="match status" value="2"/>
</dbReference>
<dbReference type="AlphaFoldDB" id="A0A437NDD7"/>
<evidence type="ECO:0000256" key="2">
    <source>
        <dbReference type="ARBA" id="ARBA00005386"/>
    </source>
</evidence>
<dbReference type="InterPro" id="IPR019734">
    <property type="entry name" value="TPR_rpt"/>
</dbReference>
<dbReference type="PANTHER" id="PTHR44998">
    <property type="match status" value="1"/>
</dbReference>
<evidence type="ECO:0000256" key="8">
    <source>
        <dbReference type="PROSITE-ProRule" id="PRU00339"/>
    </source>
</evidence>
<dbReference type="Pfam" id="PF13844">
    <property type="entry name" value="Glyco_transf_41"/>
    <property type="match status" value="2"/>
</dbReference>
<comment type="caution">
    <text evidence="11">The sequence shown here is derived from an EMBL/GenBank/DDBJ whole genome shotgun (WGS) entry which is preliminary data.</text>
</comment>
<feature type="repeat" description="TPR" evidence="8">
    <location>
        <begin position="148"/>
        <end position="181"/>
    </location>
</feature>
<dbReference type="InterPro" id="IPR011990">
    <property type="entry name" value="TPR-like_helical_dom_sf"/>
</dbReference>
<keyword evidence="5" id="KW-0808">Transferase</keyword>
<keyword evidence="4" id="KW-0328">Glycosyltransferase</keyword>
<feature type="domain" description="O-GlcNAc transferase C-terminal" evidence="10">
    <location>
        <begin position="523"/>
        <end position="709"/>
    </location>
</feature>
<feature type="region of interest" description="Disordered" evidence="9">
    <location>
        <begin position="1"/>
        <end position="26"/>
    </location>
</feature>
<dbReference type="EMBL" id="SACO01000001">
    <property type="protein sequence ID" value="RVU07822.1"/>
    <property type="molecule type" value="Genomic_DNA"/>
</dbReference>
<dbReference type="Pfam" id="PF13432">
    <property type="entry name" value="TPR_16"/>
    <property type="match status" value="1"/>
</dbReference>
<comment type="similarity">
    <text evidence="2">Belongs to the glycosyltransferase 41 family. O-GlcNAc transferase subfamily.</text>
</comment>
<evidence type="ECO:0000256" key="1">
    <source>
        <dbReference type="ARBA" id="ARBA00004922"/>
    </source>
</evidence>
<comment type="pathway">
    <text evidence="1">Protein modification; protein glycosylation.</text>
</comment>
<dbReference type="SUPFAM" id="SSF48452">
    <property type="entry name" value="TPR-like"/>
    <property type="match status" value="1"/>
</dbReference>
<proteinExistence type="inferred from homology"/>
<dbReference type="OrthoDB" id="146908at2"/>
<gene>
    <name evidence="11" type="ORF">EOE18_01735</name>
</gene>
<dbReference type="PANTHER" id="PTHR44998:SF1">
    <property type="entry name" value="UDP-N-ACETYLGLUCOSAMINE--PEPTIDE N-ACETYLGLUCOSAMINYLTRANSFERASE 110 KDA SUBUNIT"/>
    <property type="match status" value="1"/>
</dbReference>
<dbReference type="Gene3D" id="3.40.50.2000">
    <property type="entry name" value="Glycogen Phosphorylase B"/>
    <property type="match status" value="1"/>
</dbReference>
<feature type="repeat" description="TPR" evidence="8">
    <location>
        <begin position="182"/>
        <end position="215"/>
    </location>
</feature>
<keyword evidence="6" id="KW-0677">Repeat</keyword>
<dbReference type="Gene3D" id="3.40.50.11380">
    <property type="match status" value="1"/>
</dbReference>
<evidence type="ECO:0000256" key="5">
    <source>
        <dbReference type="ARBA" id="ARBA00022679"/>
    </source>
</evidence>
<name>A0A437NDD7_9SPHN</name>
<dbReference type="SUPFAM" id="SSF53756">
    <property type="entry name" value="UDP-Glycosyltransferase/glycogen phosphorylase"/>
    <property type="match status" value="1"/>
</dbReference>
<evidence type="ECO:0000256" key="9">
    <source>
        <dbReference type="SAM" id="MobiDB-lite"/>
    </source>
</evidence>
<evidence type="ECO:0000256" key="4">
    <source>
        <dbReference type="ARBA" id="ARBA00022676"/>
    </source>
</evidence>
<dbReference type="EC" id="2.4.1.255" evidence="3"/>
<evidence type="ECO:0000256" key="7">
    <source>
        <dbReference type="ARBA" id="ARBA00022803"/>
    </source>
</evidence>
<dbReference type="InterPro" id="IPR029489">
    <property type="entry name" value="OGT/SEC/SPY_C"/>
</dbReference>
<organism evidence="11 12">
    <name type="scientific">Novosphingobium umbonatum</name>
    <dbReference type="NCBI Taxonomy" id="1908524"/>
    <lineage>
        <taxon>Bacteria</taxon>
        <taxon>Pseudomonadati</taxon>
        <taxon>Pseudomonadota</taxon>
        <taxon>Alphaproteobacteria</taxon>
        <taxon>Sphingomonadales</taxon>
        <taxon>Sphingomonadaceae</taxon>
        <taxon>Novosphingobium</taxon>
    </lineage>
</organism>
<dbReference type="Gene3D" id="1.25.40.10">
    <property type="entry name" value="Tetratricopeptide repeat domain"/>
    <property type="match status" value="1"/>
</dbReference>
<evidence type="ECO:0000256" key="3">
    <source>
        <dbReference type="ARBA" id="ARBA00011970"/>
    </source>
</evidence>
<evidence type="ECO:0000313" key="11">
    <source>
        <dbReference type="EMBL" id="RVU07822.1"/>
    </source>
</evidence>
<dbReference type="Proteomes" id="UP000282837">
    <property type="component" value="Unassembled WGS sequence"/>
</dbReference>
<sequence>MIHSSSRPAHIRIIGLPQQDGRDDDLLATSRKDCPIPCPASGESSMNLARKARRMAEKSAVKARSHGHQAAGPVAGDPPAQTLRLVLDTYTKARHPRETLDLITPMLTRWPKSPSLLGVAGAILLQMQDAAAAIFMLEQATLYGPNEALNWSNLGVAYKQQKRLAEAEAALQRAIAINPKEIDPLYNLGNVYLEKRQFKQALQQFLLVLDLDENHADALNNVGTALLHGNHNLQAAESFRLAIKARPDFHMAMVNRANALAAAHCHEDAIAAGEQALASRYDFVMDRFLCYQKAQICDWSAFDHFRSLPVNAPDGPPAPPFNALTFEDNPANQLERSRAFSAHAMLKPAPTPPQPAPAGDGRIRIGYLSSDIYDHATMHLFAGVLREHDRSKVEIHLFSYGPDMDCPIRRSAKKMVEHFHDIQELTDDAAIAAIRQQNIDILVEMKGFTQGSRAHLLGAGLAPVQVAWLGYPGSMGHASVHYAIADHIVLPVEQRHTFDENIVWLAGSYQSNDDQRPIVTDKGSRRHHGLPENGFVFCSFNSSYKITPREFDIWMRLLAQTPDSVLWLLRSNPVAERNLRREAEKRGIAAQRLVFAGKAHHHEYLGRLRHADLFLDSFAVNAHTTCSDALWAGLPVLTMAGQQFCARVGASLLHAAGLPELATTSEADYEALALELAHDRGRLTALRERLAANRLDCDLFNTKRFTAKLEAAFAAMQSRQQQGLPPADLDLA</sequence>
<keyword evidence="7 8" id="KW-0802">TPR repeat</keyword>